<keyword evidence="8" id="KW-0963">Cytoplasm</keyword>
<dbReference type="Proteomes" id="UP000608754">
    <property type="component" value="Unassembled WGS sequence"/>
</dbReference>
<dbReference type="NCBIfam" id="NF002151">
    <property type="entry name" value="PRK00982.1-5"/>
    <property type="match status" value="1"/>
</dbReference>
<evidence type="ECO:0000256" key="5">
    <source>
        <dbReference type="ARBA" id="ARBA00022832"/>
    </source>
</evidence>
<evidence type="ECO:0000256" key="9">
    <source>
        <dbReference type="NCBIfam" id="TIGR00517"/>
    </source>
</evidence>
<dbReference type="NCBIfam" id="TIGR00517">
    <property type="entry name" value="acyl_carrier"/>
    <property type="match status" value="1"/>
</dbReference>
<dbReference type="InterPro" id="IPR009081">
    <property type="entry name" value="PP-bd_ACP"/>
</dbReference>
<dbReference type="HAMAP" id="MF_01217">
    <property type="entry name" value="Acyl_carrier"/>
    <property type="match status" value="1"/>
</dbReference>
<dbReference type="NCBIfam" id="NF002150">
    <property type="entry name" value="PRK00982.1-4"/>
    <property type="match status" value="1"/>
</dbReference>
<keyword evidence="6 8" id="KW-0443">Lipid metabolism</keyword>
<comment type="subcellular location">
    <subcellularLocation>
        <location evidence="8">Cytoplasm</location>
    </subcellularLocation>
</comment>
<comment type="similarity">
    <text evidence="8">Belongs to the acyl carrier protein (ACP) family.</text>
</comment>
<comment type="PTM">
    <text evidence="10">4'-phosphopantetheine is transferred from CoA to a specific serine of apo-ACP by acpS.</text>
</comment>
<accession>A0A8J7G964</accession>
<dbReference type="AlphaFoldDB" id="A0A8J7G964"/>
<reference evidence="12" key="1">
    <citation type="submission" date="2020-10" db="EMBL/GenBank/DDBJ databases">
        <authorList>
            <person name="Lu T."/>
            <person name="Wang Q."/>
            <person name="Han X."/>
        </authorList>
    </citation>
    <scope>NUCLEOTIDE SEQUENCE</scope>
    <source>
        <strain evidence="12">WQ 117</strain>
    </source>
</reference>
<dbReference type="PROSITE" id="PS00012">
    <property type="entry name" value="PHOSPHOPANTETHEINE"/>
    <property type="match status" value="1"/>
</dbReference>
<dbReference type="PANTHER" id="PTHR20863">
    <property type="entry name" value="ACYL CARRIER PROTEIN"/>
    <property type="match status" value="1"/>
</dbReference>
<evidence type="ECO:0000256" key="2">
    <source>
        <dbReference type="ARBA" id="ARBA00022450"/>
    </source>
</evidence>
<keyword evidence="2 8" id="KW-0596">Phosphopantetheine</keyword>
<keyword evidence="13" id="KW-1185">Reference proteome</keyword>
<protein>
    <recommendedName>
        <fullName evidence="8 9">Acyl carrier protein</fullName>
        <shortName evidence="8">ACP</shortName>
    </recommendedName>
</protein>
<dbReference type="NCBIfam" id="NF002148">
    <property type="entry name" value="PRK00982.1-2"/>
    <property type="match status" value="1"/>
</dbReference>
<comment type="caution">
    <text evidence="12">The sequence shown here is derived from an EMBL/GenBank/DDBJ whole genome shotgun (WGS) entry which is preliminary data.</text>
</comment>
<evidence type="ECO:0000259" key="11">
    <source>
        <dbReference type="PROSITE" id="PS50075"/>
    </source>
</evidence>
<proteinExistence type="inferred from homology"/>
<dbReference type="InterPro" id="IPR006162">
    <property type="entry name" value="Ppantetheine_attach_site"/>
</dbReference>
<name>A0A8J7G964_9FLAO</name>
<gene>
    <name evidence="8" type="primary">acpP</name>
    <name evidence="12" type="ORF">IM532_09735</name>
</gene>
<feature type="domain" description="Carrier" evidence="11">
    <location>
        <begin position="2"/>
        <end position="77"/>
    </location>
</feature>
<evidence type="ECO:0000256" key="1">
    <source>
        <dbReference type="ARBA" id="ARBA00003180"/>
    </source>
</evidence>
<evidence type="ECO:0000313" key="13">
    <source>
        <dbReference type="Proteomes" id="UP000608754"/>
    </source>
</evidence>
<keyword evidence="7 8" id="KW-0275">Fatty acid biosynthesis</keyword>
<dbReference type="GO" id="GO:0009245">
    <property type="term" value="P:lipid A biosynthetic process"/>
    <property type="evidence" value="ECO:0007669"/>
    <property type="project" value="TreeGrafter"/>
</dbReference>
<evidence type="ECO:0000256" key="6">
    <source>
        <dbReference type="ARBA" id="ARBA00023098"/>
    </source>
</evidence>
<evidence type="ECO:0000256" key="7">
    <source>
        <dbReference type="ARBA" id="ARBA00023160"/>
    </source>
</evidence>
<feature type="modified residue" description="O-(pantetheine 4'-phosphoryl)serine" evidence="8">
    <location>
        <position position="37"/>
    </location>
</feature>
<dbReference type="GO" id="GO:0016020">
    <property type="term" value="C:membrane"/>
    <property type="evidence" value="ECO:0007669"/>
    <property type="project" value="GOC"/>
</dbReference>
<dbReference type="GO" id="GO:0000035">
    <property type="term" value="F:acyl binding"/>
    <property type="evidence" value="ECO:0007669"/>
    <property type="project" value="TreeGrafter"/>
</dbReference>
<dbReference type="PROSITE" id="PS50075">
    <property type="entry name" value="CARRIER"/>
    <property type="match status" value="1"/>
</dbReference>
<evidence type="ECO:0000256" key="4">
    <source>
        <dbReference type="ARBA" id="ARBA00022553"/>
    </source>
</evidence>
<evidence type="ECO:0000256" key="3">
    <source>
        <dbReference type="ARBA" id="ARBA00022516"/>
    </source>
</evidence>
<dbReference type="GO" id="GO:0005829">
    <property type="term" value="C:cytosol"/>
    <property type="evidence" value="ECO:0007669"/>
    <property type="project" value="TreeGrafter"/>
</dbReference>
<dbReference type="Gene3D" id="1.10.1200.10">
    <property type="entry name" value="ACP-like"/>
    <property type="match status" value="1"/>
</dbReference>
<keyword evidence="3 8" id="KW-0444">Lipid biosynthesis</keyword>
<dbReference type="RefSeq" id="WP_194183271.1">
    <property type="nucleotide sequence ID" value="NZ_JADGIK010000006.1"/>
</dbReference>
<keyword evidence="4 8" id="KW-0597">Phosphoprotein</keyword>
<dbReference type="PANTHER" id="PTHR20863:SF76">
    <property type="entry name" value="CARRIER DOMAIN-CONTAINING PROTEIN"/>
    <property type="match status" value="1"/>
</dbReference>
<dbReference type="GO" id="GO:0000036">
    <property type="term" value="F:acyl carrier activity"/>
    <property type="evidence" value="ECO:0007669"/>
    <property type="project" value="UniProtKB-UniRule"/>
</dbReference>
<sequence>MSDITSRVKAIIVDKLGVDESEVTLEASFTNDLGADSLDTVELIMEFEKEFDIQIPDDQAEKIATVGQAVRYIEDLNK</sequence>
<keyword evidence="5 8" id="KW-0276">Fatty acid metabolism</keyword>
<dbReference type="Pfam" id="PF00550">
    <property type="entry name" value="PP-binding"/>
    <property type="match status" value="1"/>
</dbReference>
<dbReference type="EMBL" id="JADGIK010000006">
    <property type="protein sequence ID" value="MBF0597725.1"/>
    <property type="molecule type" value="Genomic_DNA"/>
</dbReference>
<dbReference type="SUPFAM" id="SSF47336">
    <property type="entry name" value="ACP-like"/>
    <property type="match status" value="1"/>
</dbReference>
<comment type="pathway">
    <text evidence="8 10">Lipid metabolism; fatty acid biosynthesis.</text>
</comment>
<dbReference type="InterPro" id="IPR003231">
    <property type="entry name" value="ACP"/>
</dbReference>
<dbReference type="NCBIfam" id="NF002149">
    <property type="entry name" value="PRK00982.1-3"/>
    <property type="match status" value="1"/>
</dbReference>
<comment type="function">
    <text evidence="1 8 10">Carrier of the growing fatty acid chain in fatty acid biosynthesis.</text>
</comment>
<dbReference type="InterPro" id="IPR036736">
    <property type="entry name" value="ACP-like_sf"/>
</dbReference>
<evidence type="ECO:0000313" key="12">
    <source>
        <dbReference type="EMBL" id="MBF0597725.1"/>
    </source>
</evidence>
<evidence type="ECO:0000256" key="10">
    <source>
        <dbReference type="RuleBase" id="RU003545"/>
    </source>
</evidence>
<evidence type="ECO:0000256" key="8">
    <source>
        <dbReference type="HAMAP-Rule" id="MF_01217"/>
    </source>
</evidence>
<dbReference type="UniPathway" id="UPA00094"/>
<organism evidence="12 13">
    <name type="scientific">Faecalibacter rhinopitheci</name>
    <dbReference type="NCBI Taxonomy" id="2779678"/>
    <lineage>
        <taxon>Bacteria</taxon>
        <taxon>Pseudomonadati</taxon>
        <taxon>Bacteroidota</taxon>
        <taxon>Flavobacteriia</taxon>
        <taxon>Flavobacteriales</taxon>
        <taxon>Weeksellaceae</taxon>
        <taxon>Faecalibacter</taxon>
    </lineage>
</organism>
<comment type="PTM">
    <text evidence="8">4'-phosphopantetheine is transferred from CoA to a specific serine of apo-ACP by AcpS. This modification is essential for activity because fatty acids are bound in thioester linkage to the sulfhydryl of the prosthetic group.</text>
</comment>
<dbReference type="FunFam" id="1.10.1200.10:FF:000001">
    <property type="entry name" value="Acyl carrier protein"/>
    <property type="match status" value="1"/>
</dbReference>